<evidence type="ECO:0000256" key="3">
    <source>
        <dbReference type="SAM" id="Phobius"/>
    </source>
</evidence>
<name>A0ABU8F319_9BACI</name>
<evidence type="ECO:0000256" key="1">
    <source>
        <dbReference type="ARBA" id="ARBA00004241"/>
    </source>
</evidence>
<gene>
    <name evidence="4" type="ORF">WAX74_07050</name>
</gene>
<dbReference type="InterPro" id="IPR045584">
    <property type="entry name" value="Pilin-like"/>
</dbReference>
<sequence>MASKQNQNGLTLVELLAAIVIFSVISLILWRFFFQTIEFSDDAMSKNQLQKEANIILNTIQQMHTQSDLKSIKINNDSTSLTLESNLDTVVFNNPGIIYQTSQYTFNENPVSFKFEILLSSSKNPSITYKTNTTFRKLTAK</sequence>
<reference evidence="4 5" key="1">
    <citation type="submission" date="2024-01" db="EMBL/GenBank/DDBJ databases">
        <title>Seven novel Bacillus-like species.</title>
        <authorList>
            <person name="Liu G."/>
        </authorList>
    </citation>
    <scope>NUCLEOTIDE SEQUENCE [LARGE SCALE GENOMIC DNA]</scope>
    <source>
        <strain evidence="4 5">FJAT-51614</strain>
    </source>
</reference>
<keyword evidence="2" id="KW-0178">Competence</keyword>
<keyword evidence="3" id="KW-1133">Transmembrane helix</keyword>
<accession>A0ABU8F319</accession>
<keyword evidence="3" id="KW-0472">Membrane</keyword>
<evidence type="ECO:0000256" key="2">
    <source>
        <dbReference type="ARBA" id="ARBA00023287"/>
    </source>
</evidence>
<dbReference type="EMBL" id="JBAWSY010000003">
    <property type="protein sequence ID" value="MEI4769401.1"/>
    <property type="molecule type" value="Genomic_DNA"/>
</dbReference>
<keyword evidence="3" id="KW-0812">Transmembrane</keyword>
<dbReference type="Proteomes" id="UP001364890">
    <property type="component" value="Unassembled WGS sequence"/>
</dbReference>
<comment type="caution">
    <text evidence="4">The sequence shown here is derived from an EMBL/GenBank/DDBJ whole genome shotgun (WGS) entry which is preliminary data.</text>
</comment>
<dbReference type="InterPro" id="IPR012902">
    <property type="entry name" value="N_methyl_site"/>
</dbReference>
<dbReference type="RefSeq" id="WP_336496953.1">
    <property type="nucleotide sequence ID" value="NZ_JBAWSY010000003.1"/>
</dbReference>
<comment type="subcellular location">
    <subcellularLocation>
        <location evidence="1">Cell surface</location>
    </subcellularLocation>
</comment>
<evidence type="ECO:0000313" key="4">
    <source>
        <dbReference type="EMBL" id="MEI4769401.1"/>
    </source>
</evidence>
<protein>
    <submittedName>
        <fullName evidence="4">Prepilin-type N-terminal cleavage/methylation domain-containing protein</fullName>
    </submittedName>
</protein>
<keyword evidence="5" id="KW-1185">Reference proteome</keyword>
<dbReference type="NCBIfam" id="TIGR02532">
    <property type="entry name" value="IV_pilin_GFxxxE"/>
    <property type="match status" value="1"/>
</dbReference>
<dbReference type="SUPFAM" id="SSF54523">
    <property type="entry name" value="Pili subunits"/>
    <property type="match status" value="1"/>
</dbReference>
<dbReference type="Pfam" id="PF07963">
    <property type="entry name" value="N_methyl"/>
    <property type="match status" value="1"/>
</dbReference>
<organism evidence="4 5">
    <name type="scientific">Psychrobacillus mangrovi</name>
    <dbReference type="NCBI Taxonomy" id="3117745"/>
    <lineage>
        <taxon>Bacteria</taxon>
        <taxon>Bacillati</taxon>
        <taxon>Bacillota</taxon>
        <taxon>Bacilli</taxon>
        <taxon>Bacillales</taxon>
        <taxon>Bacillaceae</taxon>
        <taxon>Psychrobacillus</taxon>
    </lineage>
</organism>
<feature type="transmembrane region" description="Helical" evidence="3">
    <location>
        <begin position="12"/>
        <end position="33"/>
    </location>
</feature>
<proteinExistence type="predicted"/>
<evidence type="ECO:0000313" key="5">
    <source>
        <dbReference type="Proteomes" id="UP001364890"/>
    </source>
</evidence>